<feature type="domain" description="HAMP" evidence="16">
    <location>
        <begin position="82"/>
        <end position="134"/>
    </location>
</feature>
<dbReference type="FunFam" id="1.10.287.130:FF:000008">
    <property type="entry name" value="Two-component sensor histidine kinase"/>
    <property type="match status" value="1"/>
</dbReference>
<keyword evidence="13 14" id="KW-0472">Membrane</keyword>
<evidence type="ECO:0000259" key="15">
    <source>
        <dbReference type="PROSITE" id="PS50109"/>
    </source>
</evidence>
<name>A0A1H3TUP9_9BACI</name>
<dbReference type="SMART" id="SM00304">
    <property type="entry name" value="HAMP"/>
    <property type="match status" value="1"/>
</dbReference>
<dbReference type="Pfam" id="PF00672">
    <property type="entry name" value="HAMP"/>
    <property type="match status" value="1"/>
</dbReference>
<dbReference type="InterPro" id="IPR003594">
    <property type="entry name" value="HATPase_dom"/>
</dbReference>
<dbReference type="InterPro" id="IPR003661">
    <property type="entry name" value="HisK_dim/P_dom"/>
</dbReference>
<feature type="domain" description="Histidine kinase" evidence="15">
    <location>
        <begin position="149"/>
        <end position="366"/>
    </location>
</feature>
<evidence type="ECO:0000256" key="13">
    <source>
        <dbReference type="ARBA" id="ARBA00023136"/>
    </source>
</evidence>
<dbReference type="PRINTS" id="PR00344">
    <property type="entry name" value="BCTRLSENSOR"/>
</dbReference>
<evidence type="ECO:0000256" key="9">
    <source>
        <dbReference type="ARBA" id="ARBA00022777"/>
    </source>
</evidence>
<keyword evidence="5" id="KW-0597">Phosphoprotein</keyword>
<dbReference type="SMART" id="SM00388">
    <property type="entry name" value="HisKA"/>
    <property type="match status" value="1"/>
</dbReference>
<dbReference type="SMART" id="SM00387">
    <property type="entry name" value="HATPase_c"/>
    <property type="match status" value="1"/>
</dbReference>
<gene>
    <name evidence="17" type="ORF">SAMN05421736_11668</name>
</gene>
<keyword evidence="12" id="KW-0902">Two-component regulatory system</keyword>
<dbReference type="GO" id="GO:0005886">
    <property type="term" value="C:plasma membrane"/>
    <property type="evidence" value="ECO:0007669"/>
    <property type="project" value="UniProtKB-SubCell"/>
</dbReference>
<dbReference type="FunFam" id="3.30.565.10:FF:000013">
    <property type="entry name" value="Two-component sensor histidine kinase"/>
    <property type="match status" value="1"/>
</dbReference>
<evidence type="ECO:0000256" key="14">
    <source>
        <dbReference type="SAM" id="Phobius"/>
    </source>
</evidence>
<accession>A0A1H3TUP9</accession>
<evidence type="ECO:0000256" key="11">
    <source>
        <dbReference type="ARBA" id="ARBA00022989"/>
    </source>
</evidence>
<reference evidence="18" key="1">
    <citation type="submission" date="2016-10" db="EMBL/GenBank/DDBJ databases">
        <authorList>
            <person name="Varghese N."/>
            <person name="Submissions S."/>
        </authorList>
    </citation>
    <scope>NUCLEOTIDE SEQUENCE [LARGE SCALE GENOMIC DNA]</scope>
    <source>
        <strain evidence="18">SP</strain>
    </source>
</reference>
<dbReference type="SUPFAM" id="SSF55874">
    <property type="entry name" value="ATPase domain of HSP90 chaperone/DNA topoisomerase II/histidine kinase"/>
    <property type="match status" value="1"/>
</dbReference>
<dbReference type="STRING" id="1503961.SAMN05421736_11668"/>
<feature type="transmembrane region" description="Helical" evidence="14">
    <location>
        <begin position="16"/>
        <end position="40"/>
    </location>
</feature>
<dbReference type="PANTHER" id="PTHR45528">
    <property type="entry name" value="SENSOR HISTIDINE KINASE CPXA"/>
    <property type="match status" value="1"/>
</dbReference>
<evidence type="ECO:0000256" key="10">
    <source>
        <dbReference type="ARBA" id="ARBA00022840"/>
    </source>
</evidence>
<evidence type="ECO:0000256" key="12">
    <source>
        <dbReference type="ARBA" id="ARBA00023012"/>
    </source>
</evidence>
<evidence type="ECO:0000256" key="6">
    <source>
        <dbReference type="ARBA" id="ARBA00022679"/>
    </source>
</evidence>
<dbReference type="CDD" id="cd00082">
    <property type="entry name" value="HisKA"/>
    <property type="match status" value="1"/>
</dbReference>
<evidence type="ECO:0000256" key="1">
    <source>
        <dbReference type="ARBA" id="ARBA00000085"/>
    </source>
</evidence>
<dbReference type="PANTHER" id="PTHR45528:SF1">
    <property type="entry name" value="SENSOR HISTIDINE KINASE CPXA"/>
    <property type="match status" value="1"/>
</dbReference>
<dbReference type="SUPFAM" id="SSF47384">
    <property type="entry name" value="Homodimeric domain of signal transducing histidine kinase"/>
    <property type="match status" value="1"/>
</dbReference>
<dbReference type="Gene3D" id="1.10.287.130">
    <property type="match status" value="1"/>
</dbReference>
<dbReference type="InterPro" id="IPR050398">
    <property type="entry name" value="HssS/ArlS-like"/>
</dbReference>
<dbReference type="InterPro" id="IPR005467">
    <property type="entry name" value="His_kinase_dom"/>
</dbReference>
<evidence type="ECO:0000259" key="16">
    <source>
        <dbReference type="PROSITE" id="PS50885"/>
    </source>
</evidence>
<evidence type="ECO:0000256" key="8">
    <source>
        <dbReference type="ARBA" id="ARBA00022741"/>
    </source>
</evidence>
<organism evidence="17 18">
    <name type="scientific">Evansella caseinilytica</name>
    <dbReference type="NCBI Taxonomy" id="1503961"/>
    <lineage>
        <taxon>Bacteria</taxon>
        <taxon>Bacillati</taxon>
        <taxon>Bacillota</taxon>
        <taxon>Bacilli</taxon>
        <taxon>Bacillales</taxon>
        <taxon>Bacillaceae</taxon>
        <taxon>Evansella</taxon>
    </lineage>
</organism>
<dbReference type="PROSITE" id="PS50885">
    <property type="entry name" value="HAMP"/>
    <property type="match status" value="1"/>
</dbReference>
<keyword evidence="6" id="KW-0808">Transferase</keyword>
<feature type="transmembrane region" description="Helical" evidence="14">
    <location>
        <begin position="60"/>
        <end position="81"/>
    </location>
</feature>
<dbReference type="CDD" id="cd06225">
    <property type="entry name" value="HAMP"/>
    <property type="match status" value="1"/>
</dbReference>
<dbReference type="InterPro" id="IPR004358">
    <property type="entry name" value="Sig_transdc_His_kin-like_C"/>
</dbReference>
<evidence type="ECO:0000256" key="7">
    <source>
        <dbReference type="ARBA" id="ARBA00022692"/>
    </source>
</evidence>
<keyword evidence="10" id="KW-0067">ATP-binding</keyword>
<dbReference type="Pfam" id="PF02518">
    <property type="entry name" value="HATPase_c"/>
    <property type="match status" value="1"/>
</dbReference>
<dbReference type="CDD" id="cd00075">
    <property type="entry name" value="HATPase"/>
    <property type="match status" value="1"/>
</dbReference>
<proteinExistence type="predicted"/>
<evidence type="ECO:0000256" key="2">
    <source>
        <dbReference type="ARBA" id="ARBA00004651"/>
    </source>
</evidence>
<dbReference type="EMBL" id="FNPI01000016">
    <property type="protein sequence ID" value="SDZ53936.1"/>
    <property type="molecule type" value="Genomic_DNA"/>
</dbReference>
<dbReference type="InterPro" id="IPR036890">
    <property type="entry name" value="HATPase_C_sf"/>
</dbReference>
<evidence type="ECO:0000256" key="5">
    <source>
        <dbReference type="ARBA" id="ARBA00022553"/>
    </source>
</evidence>
<dbReference type="PROSITE" id="PS50109">
    <property type="entry name" value="HIS_KIN"/>
    <property type="match status" value="1"/>
</dbReference>
<keyword evidence="7 14" id="KW-0812">Transmembrane</keyword>
<keyword evidence="11 14" id="KW-1133">Transmembrane helix</keyword>
<comment type="catalytic activity">
    <reaction evidence="1">
        <text>ATP + protein L-histidine = ADP + protein N-phospho-L-histidine.</text>
        <dbReference type="EC" id="2.7.13.3"/>
    </reaction>
</comment>
<dbReference type="Gene3D" id="6.10.340.10">
    <property type="match status" value="1"/>
</dbReference>
<evidence type="ECO:0000256" key="3">
    <source>
        <dbReference type="ARBA" id="ARBA00012438"/>
    </source>
</evidence>
<dbReference type="InterPro" id="IPR003660">
    <property type="entry name" value="HAMP_dom"/>
</dbReference>
<protein>
    <recommendedName>
        <fullName evidence="3">histidine kinase</fullName>
        <ecNumber evidence="3">2.7.13.3</ecNumber>
    </recommendedName>
</protein>
<dbReference type="EC" id="2.7.13.3" evidence="3"/>
<evidence type="ECO:0000256" key="4">
    <source>
        <dbReference type="ARBA" id="ARBA00022475"/>
    </source>
</evidence>
<dbReference type="InterPro" id="IPR036097">
    <property type="entry name" value="HisK_dim/P_sf"/>
</dbReference>
<evidence type="ECO:0000313" key="18">
    <source>
        <dbReference type="Proteomes" id="UP000198935"/>
    </source>
</evidence>
<keyword evidence="8" id="KW-0547">Nucleotide-binding</keyword>
<keyword evidence="4" id="KW-1003">Cell membrane</keyword>
<keyword evidence="9" id="KW-0418">Kinase</keyword>
<dbReference type="GO" id="GO:0000155">
    <property type="term" value="F:phosphorelay sensor kinase activity"/>
    <property type="evidence" value="ECO:0007669"/>
    <property type="project" value="InterPro"/>
</dbReference>
<dbReference type="Gene3D" id="3.30.565.10">
    <property type="entry name" value="Histidine kinase-like ATPase, C-terminal domain"/>
    <property type="match status" value="1"/>
</dbReference>
<sequence length="386" mass="43391">MKYKYTAGLQRQLLKLLFYSALLAAGLTFLLIIFVLMLEITGMLFGPFRNFLQFMYYNLGPWLTIILTAAAFFVLFVIFLVRKKAEYLAQIIEAVEEASKGNWEVKLPVTAQDELGRLAASVNSMADRLQLSVEEERMAVHAKTELITNVSHDLRTPLTSVIGYLRLIDDDRYKDEVELRYYVNIAYEKSKRLERMVNDLFEYTRVSSGGLKLAVTPINLVELIGQLAAHFSLQLAEAGMEIILSFEKDKVMIPADGDKLMRVFENLISNAVKYGKDGKKVVIKLAEKENSVLVQVINYGSRIPSTELPHVFERFYRVEKSRSLDTGGSGLGLAIAKNIIDLHQGTISVVSDDYETVFKVELPKAGNPLNAIDSESESLTVAENPD</sequence>
<comment type="subcellular location">
    <subcellularLocation>
        <location evidence="2">Cell membrane</location>
        <topology evidence="2">Multi-pass membrane protein</topology>
    </subcellularLocation>
</comment>
<dbReference type="GO" id="GO:0005524">
    <property type="term" value="F:ATP binding"/>
    <property type="evidence" value="ECO:0007669"/>
    <property type="project" value="UniProtKB-KW"/>
</dbReference>
<keyword evidence="18" id="KW-1185">Reference proteome</keyword>
<dbReference type="Proteomes" id="UP000198935">
    <property type="component" value="Unassembled WGS sequence"/>
</dbReference>
<evidence type="ECO:0000313" key="17">
    <source>
        <dbReference type="EMBL" id="SDZ53936.1"/>
    </source>
</evidence>
<dbReference type="AlphaFoldDB" id="A0A1H3TUP9"/>
<dbReference type="SUPFAM" id="SSF158472">
    <property type="entry name" value="HAMP domain-like"/>
    <property type="match status" value="1"/>
</dbReference>
<dbReference type="Pfam" id="PF00512">
    <property type="entry name" value="HisKA"/>
    <property type="match status" value="1"/>
</dbReference>